<evidence type="ECO:0000313" key="8">
    <source>
        <dbReference type="Proteomes" id="UP000053989"/>
    </source>
</evidence>
<proteinExistence type="inferred from homology"/>
<feature type="domain" description="Phenol hydroxylase-like C-terminal dimerisation" evidence="6">
    <location>
        <begin position="422"/>
        <end position="603"/>
    </location>
</feature>
<name>A0A0C2YWC5_9AGAM</name>
<dbReference type="InterPro" id="IPR002938">
    <property type="entry name" value="FAD-bd"/>
</dbReference>
<dbReference type="PANTHER" id="PTHR43004:SF20">
    <property type="entry name" value="2-MONOOXYGENASE, PUTATIVE (AFU_ORTHOLOGUE AFUA_1G13660)-RELATED"/>
    <property type="match status" value="1"/>
</dbReference>
<dbReference type="GO" id="GO:0016709">
    <property type="term" value="F:oxidoreductase activity, acting on paired donors, with incorporation or reduction of molecular oxygen, NAD(P)H as one donor, and incorporation of one atom of oxygen"/>
    <property type="evidence" value="ECO:0007669"/>
    <property type="project" value="UniProtKB-ARBA"/>
</dbReference>
<evidence type="ECO:0000256" key="4">
    <source>
        <dbReference type="ARBA" id="ARBA00023002"/>
    </source>
</evidence>
<dbReference type="SUPFAM" id="SSF51905">
    <property type="entry name" value="FAD/NAD(P)-binding domain"/>
    <property type="match status" value="1"/>
</dbReference>
<dbReference type="CDD" id="cd02979">
    <property type="entry name" value="PHOX_C"/>
    <property type="match status" value="1"/>
</dbReference>
<dbReference type="InterPro" id="IPR036249">
    <property type="entry name" value="Thioredoxin-like_sf"/>
</dbReference>
<dbReference type="Proteomes" id="UP000053989">
    <property type="component" value="Unassembled WGS sequence"/>
</dbReference>
<gene>
    <name evidence="7" type="ORF">SCLCIDRAFT_1222451</name>
</gene>
<dbReference type="HOGENOM" id="CLU_009665_9_2_1"/>
<evidence type="ECO:0008006" key="9">
    <source>
        <dbReference type="Google" id="ProtNLM"/>
    </source>
</evidence>
<evidence type="ECO:0000256" key="1">
    <source>
        <dbReference type="ARBA" id="ARBA00007801"/>
    </source>
</evidence>
<feature type="domain" description="FAD-binding" evidence="5">
    <location>
        <begin position="10"/>
        <end position="380"/>
    </location>
</feature>
<evidence type="ECO:0000256" key="3">
    <source>
        <dbReference type="ARBA" id="ARBA00022827"/>
    </source>
</evidence>
<dbReference type="Gene3D" id="3.50.50.60">
    <property type="entry name" value="FAD/NAD(P)-binding domain"/>
    <property type="match status" value="1"/>
</dbReference>
<organism evidence="7 8">
    <name type="scientific">Scleroderma citrinum Foug A</name>
    <dbReference type="NCBI Taxonomy" id="1036808"/>
    <lineage>
        <taxon>Eukaryota</taxon>
        <taxon>Fungi</taxon>
        <taxon>Dikarya</taxon>
        <taxon>Basidiomycota</taxon>
        <taxon>Agaricomycotina</taxon>
        <taxon>Agaricomycetes</taxon>
        <taxon>Agaricomycetidae</taxon>
        <taxon>Boletales</taxon>
        <taxon>Sclerodermatineae</taxon>
        <taxon>Sclerodermataceae</taxon>
        <taxon>Scleroderma</taxon>
    </lineage>
</organism>
<dbReference type="STRING" id="1036808.A0A0C2YWC5"/>
<dbReference type="Pfam" id="PF07976">
    <property type="entry name" value="Phe_hydrox_dim"/>
    <property type="match status" value="1"/>
</dbReference>
<evidence type="ECO:0000259" key="6">
    <source>
        <dbReference type="Pfam" id="PF07976"/>
    </source>
</evidence>
<dbReference type="SUPFAM" id="SSF54373">
    <property type="entry name" value="FAD-linked reductases, C-terminal domain"/>
    <property type="match status" value="1"/>
</dbReference>
<dbReference type="EMBL" id="KN822166">
    <property type="protein sequence ID" value="KIM53928.1"/>
    <property type="molecule type" value="Genomic_DNA"/>
</dbReference>
<sequence length="609" mass="68374">MRSQTLESYVDVLVIGAGPAGLMCSNALAAAGDIKLKVIDKRPSEVSLGRGDGIQPRTIEVLQSYGLAERFLHEGNQLHMCAFYNPNLNAKVELSERVPDVTEPTARFPFEITLHQGAIERIFIDSMSVHNLRIDRPVQPCAIELARDHERLQGPNSYPVKVTLERLDATNDVEKTEVIYAKYVIGADGAHSWVRKSFGITMDGDQTEYIWGVVDMIPDTNFPDIRNRTAIHSADGSCMIIPRENDKVRLYVQLLDQDVVDPGTGRVDNTRMSPQKIVQTANKIFHPFEIRPLTGVEWWTIYIIGQRVASTYSVGDRVFIAGDACHTHSPKAGQGMNASMNDTHNLAWKIVQVLRGWAHPSILKTYESERKKYAQDLIDFDKKFATFFSGKPKTSENEDGVSHEQFLKIFQTFGGFTSGIGVHYEASGIVNIKHQQCARNLVIGRRMLPQIFVRAADTRPVDIQDLLPADIRWKILIFIGALDESRLPRVQLLAKELKSFLRKYPVYGYIPQMFDIIAIVAGNKNKFNYLDVPDLFRPHWSKVLLDDTDVTGTKGGGAYERFGIDAKEVTFVVVRPDGYVGMIAPSSALCDLREYFASFLIPRALDAKL</sequence>
<dbReference type="OrthoDB" id="1716816at2759"/>
<dbReference type="Pfam" id="PF01494">
    <property type="entry name" value="FAD_binding_3"/>
    <property type="match status" value="1"/>
</dbReference>
<keyword evidence="4" id="KW-0560">Oxidoreductase</keyword>
<evidence type="ECO:0000313" key="7">
    <source>
        <dbReference type="EMBL" id="KIM53928.1"/>
    </source>
</evidence>
<keyword evidence="3" id="KW-0274">FAD</keyword>
<dbReference type="PRINTS" id="PR00420">
    <property type="entry name" value="RNGMNOXGNASE"/>
</dbReference>
<dbReference type="InterPro" id="IPR012941">
    <property type="entry name" value="Phe_hydrox_C_dim_dom"/>
</dbReference>
<dbReference type="PANTHER" id="PTHR43004">
    <property type="entry name" value="TRK SYSTEM POTASSIUM UPTAKE PROTEIN"/>
    <property type="match status" value="1"/>
</dbReference>
<dbReference type="Gene3D" id="3.30.9.10">
    <property type="entry name" value="D-Amino Acid Oxidase, subunit A, domain 2"/>
    <property type="match status" value="1"/>
</dbReference>
<dbReference type="SUPFAM" id="SSF52833">
    <property type="entry name" value="Thioredoxin-like"/>
    <property type="match status" value="1"/>
</dbReference>
<accession>A0A0C2YWC5</accession>
<dbReference type="InterPro" id="IPR038220">
    <property type="entry name" value="PHOX_C_sf"/>
</dbReference>
<reference evidence="8" key="2">
    <citation type="submission" date="2015-01" db="EMBL/GenBank/DDBJ databases">
        <title>Evolutionary Origins and Diversification of the Mycorrhizal Mutualists.</title>
        <authorList>
            <consortium name="DOE Joint Genome Institute"/>
            <consortium name="Mycorrhizal Genomics Consortium"/>
            <person name="Kohler A."/>
            <person name="Kuo A."/>
            <person name="Nagy L.G."/>
            <person name="Floudas D."/>
            <person name="Copeland A."/>
            <person name="Barry K.W."/>
            <person name="Cichocki N."/>
            <person name="Veneault-Fourrey C."/>
            <person name="LaButti K."/>
            <person name="Lindquist E.A."/>
            <person name="Lipzen A."/>
            <person name="Lundell T."/>
            <person name="Morin E."/>
            <person name="Murat C."/>
            <person name="Riley R."/>
            <person name="Ohm R."/>
            <person name="Sun H."/>
            <person name="Tunlid A."/>
            <person name="Henrissat B."/>
            <person name="Grigoriev I.V."/>
            <person name="Hibbett D.S."/>
            <person name="Martin F."/>
        </authorList>
    </citation>
    <scope>NUCLEOTIDE SEQUENCE [LARGE SCALE GENOMIC DNA]</scope>
    <source>
        <strain evidence="8">Foug A</strain>
    </source>
</reference>
<dbReference type="GO" id="GO:0071949">
    <property type="term" value="F:FAD binding"/>
    <property type="evidence" value="ECO:0007669"/>
    <property type="project" value="InterPro"/>
</dbReference>
<dbReference type="InParanoid" id="A0A0C2YWC5"/>
<comment type="similarity">
    <text evidence="1">Belongs to the PheA/TfdB FAD monooxygenase family.</text>
</comment>
<dbReference type="AlphaFoldDB" id="A0A0C2YWC5"/>
<dbReference type="Gene3D" id="3.40.30.20">
    <property type="match status" value="1"/>
</dbReference>
<keyword evidence="8" id="KW-1185">Reference proteome</keyword>
<evidence type="ECO:0000259" key="5">
    <source>
        <dbReference type="Pfam" id="PF01494"/>
    </source>
</evidence>
<evidence type="ECO:0000256" key="2">
    <source>
        <dbReference type="ARBA" id="ARBA00022630"/>
    </source>
</evidence>
<reference evidence="7 8" key="1">
    <citation type="submission" date="2014-04" db="EMBL/GenBank/DDBJ databases">
        <authorList>
            <consortium name="DOE Joint Genome Institute"/>
            <person name="Kuo A."/>
            <person name="Kohler A."/>
            <person name="Nagy L.G."/>
            <person name="Floudas D."/>
            <person name="Copeland A."/>
            <person name="Barry K.W."/>
            <person name="Cichocki N."/>
            <person name="Veneault-Fourrey C."/>
            <person name="LaButti K."/>
            <person name="Lindquist E.A."/>
            <person name="Lipzen A."/>
            <person name="Lundell T."/>
            <person name="Morin E."/>
            <person name="Murat C."/>
            <person name="Sun H."/>
            <person name="Tunlid A."/>
            <person name="Henrissat B."/>
            <person name="Grigoriev I.V."/>
            <person name="Hibbett D.S."/>
            <person name="Martin F."/>
            <person name="Nordberg H.P."/>
            <person name="Cantor M.N."/>
            <person name="Hua S.X."/>
        </authorList>
    </citation>
    <scope>NUCLEOTIDE SEQUENCE [LARGE SCALE GENOMIC DNA]</scope>
    <source>
        <strain evidence="7 8">Foug A</strain>
    </source>
</reference>
<dbReference type="InterPro" id="IPR036188">
    <property type="entry name" value="FAD/NAD-bd_sf"/>
</dbReference>
<dbReference type="InterPro" id="IPR050641">
    <property type="entry name" value="RIFMO-like"/>
</dbReference>
<protein>
    <recommendedName>
        <fullName evidence="9">FAD-binding domain-containing protein</fullName>
    </recommendedName>
</protein>
<keyword evidence="2" id="KW-0285">Flavoprotein</keyword>